<dbReference type="EMBL" id="JAFNEN010000014">
    <property type="protein sequence ID" value="KAG8200654.1"/>
    <property type="molecule type" value="Genomic_DNA"/>
</dbReference>
<accession>A0AAV6VV85</accession>
<evidence type="ECO:0000313" key="2">
    <source>
        <dbReference type="Proteomes" id="UP000827092"/>
    </source>
</evidence>
<dbReference type="Proteomes" id="UP000827092">
    <property type="component" value="Unassembled WGS sequence"/>
</dbReference>
<name>A0AAV6VV85_9ARAC</name>
<protein>
    <submittedName>
        <fullName evidence="1">Uncharacterized protein</fullName>
    </submittedName>
</protein>
<evidence type="ECO:0000313" key="1">
    <source>
        <dbReference type="EMBL" id="KAG8200654.1"/>
    </source>
</evidence>
<gene>
    <name evidence="1" type="ORF">JTE90_022275</name>
</gene>
<comment type="caution">
    <text evidence="1">The sequence shown here is derived from an EMBL/GenBank/DDBJ whole genome shotgun (WGS) entry which is preliminary data.</text>
</comment>
<sequence>MAKIDSSRHVCSEARTALAHYSLAKSSEKCLVTKTTLSLFCLPSPPNELSLWQKRSYAIFLDLPQLCRLQSNTILFTPQRIGPKKKKRRKHVFFLFHRLFLLEEVE</sequence>
<dbReference type="AlphaFoldDB" id="A0AAV6VV85"/>
<organism evidence="1 2">
    <name type="scientific">Oedothorax gibbosus</name>
    <dbReference type="NCBI Taxonomy" id="931172"/>
    <lineage>
        <taxon>Eukaryota</taxon>
        <taxon>Metazoa</taxon>
        <taxon>Ecdysozoa</taxon>
        <taxon>Arthropoda</taxon>
        <taxon>Chelicerata</taxon>
        <taxon>Arachnida</taxon>
        <taxon>Araneae</taxon>
        <taxon>Araneomorphae</taxon>
        <taxon>Entelegynae</taxon>
        <taxon>Araneoidea</taxon>
        <taxon>Linyphiidae</taxon>
        <taxon>Erigoninae</taxon>
        <taxon>Oedothorax</taxon>
    </lineage>
</organism>
<keyword evidence="2" id="KW-1185">Reference proteome</keyword>
<reference evidence="1 2" key="1">
    <citation type="journal article" date="2022" name="Nat. Ecol. Evol.">
        <title>A masculinizing supergene underlies an exaggerated male reproductive morph in a spider.</title>
        <authorList>
            <person name="Hendrickx F."/>
            <person name="De Corte Z."/>
            <person name="Sonet G."/>
            <person name="Van Belleghem S.M."/>
            <person name="Kostlbacher S."/>
            <person name="Vangestel C."/>
        </authorList>
    </citation>
    <scope>NUCLEOTIDE SEQUENCE [LARGE SCALE GENOMIC DNA]</scope>
    <source>
        <strain evidence="1">W744_W776</strain>
    </source>
</reference>
<proteinExistence type="predicted"/>